<reference evidence="2 3" key="1">
    <citation type="submission" date="2024-05" db="EMBL/GenBank/DDBJ databases">
        <title>A draft genome resource for the thread blight pathogen Marasmius tenuissimus strain MS-2.</title>
        <authorList>
            <person name="Yulfo-Soto G.E."/>
            <person name="Baruah I.K."/>
            <person name="Amoako-Attah I."/>
            <person name="Bukari Y."/>
            <person name="Meinhardt L.W."/>
            <person name="Bailey B.A."/>
            <person name="Cohen S.P."/>
        </authorList>
    </citation>
    <scope>NUCLEOTIDE SEQUENCE [LARGE SCALE GENOMIC DNA]</scope>
    <source>
        <strain evidence="2 3">MS-2</strain>
    </source>
</reference>
<organism evidence="2 3">
    <name type="scientific">Marasmius tenuissimus</name>
    <dbReference type="NCBI Taxonomy" id="585030"/>
    <lineage>
        <taxon>Eukaryota</taxon>
        <taxon>Fungi</taxon>
        <taxon>Dikarya</taxon>
        <taxon>Basidiomycota</taxon>
        <taxon>Agaricomycotina</taxon>
        <taxon>Agaricomycetes</taxon>
        <taxon>Agaricomycetidae</taxon>
        <taxon>Agaricales</taxon>
        <taxon>Marasmiineae</taxon>
        <taxon>Marasmiaceae</taxon>
        <taxon>Marasmius</taxon>
    </lineage>
</organism>
<protein>
    <submittedName>
        <fullName evidence="2">Uncharacterized protein</fullName>
    </submittedName>
</protein>
<accession>A0ABR2ZQ30</accession>
<dbReference type="Proteomes" id="UP001437256">
    <property type="component" value="Unassembled WGS sequence"/>
</dbReference>
<feature type="region of interest" description="Disordered" evidence="1">
    <location>
        <begin position="1"/>
        <end position="47"/>
    </location>
</feature>
<feature type="region of interest" description="Disordered" evidence="1">
    <location>
        <begin position="147"/>
        <end position="212"/>
    </location>
</feature>
<evidence type="ECO:0000313" key="2">
    <source>
        <dbReference type="EMBL" id="KAL0063415.1"/>
    </source>
</evidence>
<sequence length="212" mass="23309">MSQTPDRPPAIHGVRSKMAQNRTAFQKLLPSALSQPPSTGSNPNHSTVAQTAQMPSVDYLPTARSKCNLIYQDRSNPSDCCHRLPGRSFHYLLSPNPNATLDDEEVSGFSSSWTKKRPEHSQLNEVRHRRLNKAVGRISRAERPNHLVPNVSRGSVDPETSYRDTPRPLRPRVILPAPSRKVCDSNVQGQRSGGQGDFEIEGEAQVGVSGGV</sequence>
<evidence type="ECO:0000256" key="1">
    <source>
        <dbReference type="SAM" id="MobiDB-lite"/>
    </source>
</evidence>
<feature type="compositionally biased region" description="Polar residues" evidence="1">
    <location>
        <begin position="32"/>
        <end position="47"/>
    </location>
</feature>
<gene>
    <name evidence="2" type="ORF">AAF712_009724</name>
</gene>
<evidence type="ECO:0000313" key="3">
    <source>
        <dbReference type="Proteomes" id="UP001437256"/>
    </source>
</evidence>
<proteinExistence type="predicted"/>
<keyword evidence="3" id="KW-1185">Reference proteome</keyword>
<comment type="caution">
    <text evidence="2">The sequence shown here is derived from an EMBL/GenBank/DDBJ whole genome shotgun (WGS) entry which is preliminary data.</text>
</comment>
<dbReference type="EMBL" id="JBBXMP010000082">
    <property type="protein sequence ID" value="KAL0063415.1"/>
    <property type="molecule type" value="Genomic_DNA"/>
</dbReference>
<name>A0ABR2ZQ30_9AGAR</name>